<evidence type="ECO:0000259" key="2">
    <source>
        <dbReference type="Pfam" id="PF09949"/>
    </source>
</evidence>
<dbReference type="GO" id="GO:0008195">
    <property type="term" value="F:phosphatidate phosphatase activity"/>
    <property type="evidence" value="ECO:0007669"/>
    <property type="project" value="InterPro"/>
</dbReference>
<evidence type="ECO:0000256" key="1">
    <source>
        <dbReference type="SAM" id="MobiDB-lite"/>
    </source>
</evidence>
<accession>A0A1H5M7V3</accession>
<dbReference type="RefSeq" id="WP_089774036.1">
    <property type="nucleotide sequence ID" value="NZ_FNTX01000002.1"/>
</dbReference>
<dbReference type="PANTHER" id="PTHR28208">
    <property type="entry name" value="PHOSPHATIDATE PHOSPHATASE APP1"/>
    <property type="match status" value="1"/>
</dbReference>
<dbReference type="EMBL" id="FNTX01000002">
    <property type="protein sequence ID" value="SEE85382.1"/>
    <property type="molecule type" value="Genomic_DNA"/>
</dbReference>
<dbReference type="InterPro" id="IPR052935">
    <property type="entry name" value="Mg2+_PAP"/>
</dbReference>
<dbReference type="OrthoDB" id="9789875at2"/>
<dbReference type="Proteomes" id="UP000199220">
    <property type="component" value="Unassembled WGS sequence"/>
</dbReference>
<dbReference type="PANTHER" id="PTHR28208:SF3">
    <property type="entry name" value="PHOSPHATIDATE PHOSPHATASE APP1"/>
    <property type="match status" value="1"/>
</dbReference>
<reference evidence="4" key="1">
    <citation type="submission" date="2016-10" db="EMBL/GenBank/DDBJ databases">
        <authorList>
            <person name="Varghese N."/>
            <person name="Submissions S."/>
        </authorList>
    </citation>
    <scope>NUCLEOTIDE SEQUENCE [LARGE SCALE GENOMIC DNA]</scope>
    <source>
        <strain evidence="4">DSM 21368</strain>
    </source>
</reference>
<proteinExistence type="predicted"/>
<evidence type="ECO:0000313" key="4">
    <source>
        <dbReference type="Proteomes" id="UP000199220"/>
    </source>
</evidence>
<protein>
    <submittedName>
        <fullName evidence="3">Phosphatidate phosphatase APP1</fullName>
    </submittedName>
</protein>
<feature type="domain" description="Phosphatidate phosphatase APP1 catalytic" evidence="2">
    <location>
        <begin position="145"/>
        <end position="295"/>
    </location>
</feature>
<dbReference type="AlphaFoldDB" id="A0A1H5M7V3"/>
<dbReference type="STRING" id="648782.SAMN04488554_3203"/>
<gene>
    <name evidence="3" type="ORF">SAMN04488554_3203</name>
</gene>
<feature type="region of interest" description="Disordered" evidence="1">
    <location>
        <begin position="306"/>
        <end position="330"/>
    </location>
</feature>
<sequence length="345" mass="38512">MSATHVAARFEDGFHRRLIPYLRSRGWLPRTIDYIGYGNRQVVRVLARVVLSRQPSDDDARLSALDLIERRGWRAYVTAPVSFIPVTVRVGGYEHTTVTDRSGYLDLVINGHDLPAGWHSVEIRAKAAAPAYARVRIIDTDSQLGIVSDIDDTALVTLVPRPFIALWNTFVRHGSARHVVPGMAQMYQRIAQEHPGTPMFYLSTGAWNIMPTLVQFLRSHAFPAGPMLMTDWGPTNTGWFRSGQEHKRVALRRLAAEFPHVRWVLVGDDGQHDPSIYREFAREYPTRVAAIAIRQLTPGEQVLAHGTPMPTVEPGEYRGQSPAPEITGADGFDLAPQLSAVLRAL</sequence>
<dbReference type="InterPro" id="IPR019236">
    <property type="entry name" value="APP1_cat"/>
</dbReference>
<name>A0A1H5M7V3_9MICO</name>
<organism evidence="3 4">
    <name type="scientific">Ruania alba</name>
    <dbReference type="NCBI Taxonomy" id="648782"/>
    <lineage>
        <taxon>Bacteria</taxon>
        <taxon>Bacillati</taxon>
        <taxon>Actinomycetota</taxon>
        <taxon>Actinomycetes</taxon>
        <taxon>Micrococcales</taxon>
        <taxon>Ruaniaceae</taxon>
        <taxon>Ruania</taxon>
    </lineage>
</organism>
<dbReference type="Pfam" id="PF09949">
    <property type="entry name" value="APP1_cat"/>
    <property type="match status" value="1"/>
</dbReference>
<keyword evidence="4" id="KW-1185">Reference proteome</keyword>
<evidence type="ECO:0000313" key="3">
    <source>
        <dbReference type="EMBL" id="SEE85382.1"/>
    </source>
</evidence>